<organism evidence="2 3">
    <name type="scientific">Allacma fusca</name>
    <dbReference type="NCBI Taxonomy" id="39272"/>
    <lineage>
        <taxon>Eukaryota</taxon>
        <taxon>Metazoa</taxon>
        <taxon>Ecdysozoa</taxon>
        <taxon>Arthropoda</taxon>
        <taxon>Hexapoda</taxon>
        <taxon>Collembola</taxon>
        <taxon>Symphypleona</taxon>
        <taxon>Sminthuridae</taxon>
        <taxon>Allacma</taxon>
    </lineage>
</organism>
<gene>
    <name evidence="2" type="ORF">AFUS01_LOCUS19069</name>
</gene>
<sequence length="382" mass="42082">MSASSDAGMHENATGQVTKGRRRPKQDNAGPSGVNAIPGNAVLDETRLTQLNTALEACASLPAVLQAQTDALTNMSKLLQESLQGTGDDNSETSDIESGHEHCADDDDPAKDILSELNIDLDRNDQEGHQDSDYLSAILDLTQGAQDFGKPLQEKIAKSFSRIPGQLVAETVIERLKYDYKVPENCKLLSVPKVNAPMWAKMEKIHRSADARLQHLQQQISRSIVANARAAENLFLNASKIPNDVLEATMRLVIDSSTALGIAFRELNSRRKAAIKSCLRDDAAGICDTKTVPGEWLFGENVEQDVRVVKAVGKIMKPKRGFRSRPYTRGVFQRNNNNRNFKPNNLNWQGPAHAVRKNLPGRSMFRGQASKQQISETSQTNQ</sequence>
<dbReference type="PANTHER" id="PTHR34239:SF2">
    <property type="entry name" value="TRANSPOSABLE ELEMENT P TRANSPOSASE_THAP9 CONSERVED DOMAIN-CONTAINING PROTEIN"/>
    <property type="match status" value="1"/>
</dbReference>
<proteinExistence type="predicted"/>
<evidence type="ECO:0000313" key="3">
    <source>
        <dbReference type="Proteomes" id="UP000708208"/>
    </source>
</evidence>
<dbReference type="Proteomes" id="UP000708208">
    <property type="component" value="Unassembled WGS sequence"/>
</dbReference>
<keyword evidence="3" id="KW-1185">Reference proteome</keyword>
<name>A0A8J2K684_9HEXA</name>
<comment type="caution">
    <text evidence="2">The sequence shown here is derived from an EMBL/GenBank/DDBJ whole genome shotgun (WGS) entry which is preliminary data.</text>
</comment>
<protein>
    <submittedName>
        <fullName evidence="2">Uncharacterized protein</fullName>
    </submittedName>
</protein>
<dbReference type="AlphaFoldDB" id="A0A8J2K684"/>
<dbReference type="PANTHER" id="PTHR34239">
    <property type="entry name" value="APPLE DOMAIN-CONTAINING PROTEIN"/>
    <property type="match status" value="1"/>
</dbReference>
<evidence type="ECO:0000313" key="2">
    <source>
        <dbReference type="EMBL" id="CAG7730423.1"/>
    </source>
</evidence>
<evidence type="ECO:0000256" key="1">
    <source>
        <dbReference type="SAM" id="MobiDB-lite"/>
    </source>
</evidence>
<dbReference type="EMBL" id="CAJVCH010193971">
    <property type="protein sequence ID" value="CAG7730423.1"/>
    <property type="molecule type" value="Genomic_DNA"/>
</dbReference>
<dbReference type="OrthoDB" id="6140287at2759"/>
<accession>A0A8J2K684</accession>
<feature type="region of interest" description="Disordered" evidence="1">
    <location>
        <begin position="83"/>
        <end position="110"/>
    </location>
</feature>
<reference evidence="2" key="1">
    <citation type="submission" date="2021-06" db="EMBL/GenBank/DDBJ databases">
        <authorList>
            <person name="Hodson N. C."/>
            <person name="Mongue J. A."/>
            <person name="Jaron S. K."/>
        </authorList>
    </citation>
    <scope>NUCLEOTIDE SEQUENCE</scope>
</reference>
<feature type="region of interest" description="Disordered" evidence="1">
    <location>
        <begin position="1"/>
        <end position="39"/>
    </location>
</feature>